<feature type="compositionally biased region" description="Acidic residues" evidence="1">
    <location>
        <begin position="266"/>
        <end position="276"/>
    </location>
</feature>
<dbReference type="AlphaFoldDB" id="A0A9P7AMK2"/>
<evidence type="ECO:0000256" key="1">
    <source>
        <dbReference type="SAM" id="MobiDB-lite"/>
    </source>
</evidence>
<dbReference type="RefSeq" id="XP_041158404.1">
    <property type="nucleotide sequence ID" value="XM_041300338.1"/>
</dbReference>
<name>A0A9P7AMK2_9AGAM</name>
<gene>
    <name evidence="2" type="ORF">HD556DRAFT_1309888</name>
</gene>
<sequence length="356" mass="39788">MSYLARFRRQTTTTQPSPSVTLLSPTFHGGAATTPTRRNQLPPSSPLSPRQGSLIRPRTNSLETEQQEVKRLKTYAAEVCRSKGLPENSLEEFATINDIKLMMIKLMAELSCFHRKVQAAEAAKVLESLDFEVTLTPSLVSQPYDFSKKNPSVFKIPVEALQDSDAMDRLDVLMKKILTAQRGNMKQKLIASIEKCSDLSTLARSLAGNCTELTMAHWARIAFMKTTNAQPEEASTGPSLQPQTDEGGDNNIPIGTTASASHGLGEDGEDDNDNEEERTWSFSQYWEYLDKVLDELKEEARQKHVFPQARADYIKQFFTECLQQDLQIFPGGGSLAPSLDSVTVGWQRAIHEKLMW</sequence>
<organism evidence="2 3">
    <name type="scientific">Suillus plorans</name>
    <dbReference type="NCBI Taxonomy" id="116603"/>
    <lineage>
        <taxon>Eukaryota</taxon>
        <taxon>Fungi</taxon>
        <taxon>Dikarya</taxon>
        <taxon>Basidiomycota</taxon>
        <taxon>Agaricomycotina</taxon>
        <taxon>Agaricomycetes</taxon>
        <taxon>Agaricomycetidae</taxon>
        <taxon>Boletales</taxon>
        <taxon>Suillineae</taxon>
        <taxon>Suillaceae</taxon>
        <taxon>Suillus</taxon>
    </lineage>
</organism>
<evidence type="ECO:0000313" key="3">
    <source>
        <dbReference type="Proteomes" id="UP000719766"/>
    </source>
</evidence>
<feature type="compositionally biased region" description="Low complexity" evidence="1">
    <location>
        <begin position="10"/>
        <end position="26"/>
    </location>
</feature>
<dbReference type="OrthoDB" id="3177248at2759"/>
<dbReference type="EMBL" id="JABBWE010000042">
    <property type="protein sequence ID" value="KAG1791598.1"/>
    <property type="molecule type" value="Genomic_DNA"/>
</dbReference>
<proteinExistence type="predicted"/>
<evidence type="ECO:0000313" key="2">
    <source>
        <dbReference type="EMBL" id="KAG1791598.1"/>
    </source>
</evidence>
<dbReference type="GeneID" id="64594102"/>
<feature type="region of interest" description="Disordered" evidence="1">
    <location>
        <begin position="229"/>
        <end position="277"/>
    </location>
</feature>
<reference evidence="2" key="1">
    <citation type="journal article" date="2020" name="New Phytol.">
        <title>Comparative genomics reveals dynamic genome evolution in host specialist ectomycorrhizal fungi.</title>
        <authorList>
            <person name="Lofgren L.A."/>
            <person name="Nguyen N.H."/>
            <person name="Vilgalys R."/>
            <person name="Ruytinx J."/>
            <person name="Liao H.L."/>
            <person name="Branco S."/>
            <person name="Kuo A."/>
            <person name="LaButti K."/>
            <person name="Lipzen A."/>
            <person name="Andreopoulos W."/>
            <person name="Pangilinan J."/>
            <person name="Riley R."/>
            <person name="Hundley H."/>
            <person name="Na H."/>
            <person name="Barry K."/>
            <person name="Grigoriev I.V."/>
            <person name="Stajich J.E."/>
            <person name="Kennedy P.G."/>
        </authorList>
    </citation>
    <scope>NUCLEOTIDE SEQUENCE</scope>
    <source>
        <strain evidence="2">S12</strain>
    </source>
</reference>
<feature type="region of interest" description="Disordered" evidence="1">
    <location>
        <begin position="1"/>
        <end position="66"/>
    </location>
</feature>
<comment type="caution">
    <text evidence="2">The sequence shown here is derived from an EMBL/GenBank/DDBJ whole genome shotgun (WGS) entry which is preliminary data.</text>
</comment>
<dbReference type="Proteomes" id="UP000719766">
    <property type="component" value="Unassembled WGS sequence"/>
</dbReference>
<protein>
    <submittedName>
        <fullName evidence="2">Uncharacterized protein</fullName>
    </submittedName>
</protein>
<accession>A0A9P7AMK2</accession>
<keyword evidence="3" id="KW-1185">Reference proteome</keyword>